<evidence type="ECO:0008006" key="4">
    <source>
        <dbReference type="Google" id="ProtNLM"/>
    </source>
</evidence>
<reference evidence="2 3" key="2">
    <citation type="submission" date="2019-08" db="EMBL/GenBank/DDBJ databases">
        <authorList>
            <person name="Henke P."/>
        </authorList>
    </citation>
    <scope>NUCLEOTIDE SEQUENCE [LARGE SCALE GENOMIC DNA]</scope>
    <source>
        <strain evidence="2">Phe10_nw2017</strain>
    </source>
</reference>
<accession>A0A5C6MAX3</accession>
<comment type="caution">
    <text evidence="2">The sequence shown here is derived from an EMBL/GenBank/DDBJ whole genome shotgun (WGS) entry which is preliminary data.</text>
</comment>
<evidence type="ECO:0000313" key="3">
    <source>
        <dbReference type="Proteomes" id="UP000321083"/>
    </source>
</evidence>
<keyword evidence="1" id="KW-0732">Signal</keyword>
<gene>
    <name evidence="2" type="ORF">E3A20_04800</name>
</gene>
<feature type="chain" id="PRO_5023142075" description="Pectate lyase" evidence="1">
    <location>
        <begin position="27"/>
        <end position="174"/>
    </location>
</feature>
<keyword evidence="3" id="KW-1185">Reference proteome</keyword>
<dbReference type="AlphaFoldDB" id="A0A5C6MAX3"/>
<dbReference type="EMBL" id="SRHE01000058">
    <property type="protein sequence ID" value="TWW11507.1"/>
    <property type="molecule type" value="Genomic_DNA"/>
</dbReference>
<sequence>MRLHYGLRQILVTVSLGIGFNMAAQAADQGQSADGDDKAIARCLEVWGKAHPFQGVEKPSYKTMAANVKVMGVGDGIEDHEMTKKAQLILVKPSVAVMTKNRIRMLNPMGWYCLKANVTVMSKTTLELACTASVADSIQGVSVLGSNKSGTGSGVTVMGKTEIKRVGCSSAGDK</sequence>
<name>A0A5C6MAX3_9PLAN</name>
<evidence type="ECO:0000313" key="2">
    <source>
        <dbReference type="EMBL" id="TWW11507.1"/>
    </source>
</evidence>
<feature type="signal peptide" evidence="1">
    <location>
        <begin position="1"/>
        <end position="26"/>
    </location>
</feature>
<organism evidence="2 3">
    <name type="scientific">Planctomyces bekefii</name>
    <dbReference type="NCBI Taxonomy" id="1653850"/>
    <lineage>
        <taxon>Bacteria</taxon>
        <taxon>Pseudomonadati</taxon>
        <taxon>Planctomycetota</taxon>
        <taxon>Planctomycetia</taxon>
        <taxon>Planctomycetales</taxon>
        <taxon>Planctomycetaceae</taxon>
        <taxon>Planctomyces</taxon>
    </lineage>
</organism>
<evidence type="ECO:0000256" key="1">
    <source>
        <dbReference type="SAM" id="SignalP"/>
    </source>
</evidence>
<proteinExistence type="predicted"/>
<dbReference type="Proteomes" id="UP000321083">
    <property type="component" value="Unassembled WGS sequence"/>
</dbReference>
<protein>
    <recommendedName>
        <fullName evidence="4">Pectate lyase</fullName>
    </recommendedName>
</protein>
<reference evidence="2 3" key="1">
    <citation type="submission" date="2019-08" db="EMBL/GenBank/DDBJ databases">
        <title>100 year-old enigma solved: identification of Planctomyces bekefii, the type genus and species of the phylum Planctomycetes.</title>
        <authorList>
            <person name="Svetlana D.N."/>
            <person name="Overmann J."/>
        </authorList>
    </citation>
    <scope>NUCLEOTIDE SEQUENCE [LARGE SCALE GENOMIC DNA]</scope>
    <source>
        <strain evidence="2">Phe10_nw2017</strain>
    </source>
</reference>